<sequence>MGKMKENIFIFLSIVIISEFFNVILCYHFDTQVEISYNTILCYNFIGF</sequence>
<comment type="caution">
    <text evidence="2">The sequence shown here is derived from an EMBL/GenBank/DDBJ whole genome shotgun (WGS) entry which is preliminary data.</text>
</comment>
<gene>
    <name evidence="2" type="ORF">II3_03226</name>
</gene>
<evidence type="ECO:0000256" key="1">
    <source>
        <dbReference type="SAM" id="Phobius"/>
    </source>
</evidence>
<dbReference type="Proteomes" id="UP000006997">
    <property type="component" value="Unassembled WGS sequence"/>
</dbReference>
<reference evidence="2 3" key="1">
    <citation type="submission" date="2012-04" db="EMBL/GenBank/DDBJ databases">
        <title>The Genome Sequence of Bacillus cereus MC67.</title>
        <authorList>
            <consortium name="The Broad Institute Genome Sequencing Platform"/>
            <consortium name="The Broad Institute Genome Sequencing Center for Infectious Disease"/>
            <person name="Feldgarden M."/>
            <person name="Van der Auwera G.A."/>
            <person name="Mahillon J."/>
            <person name="Duprez V."/>
            <person name="Timmery S."/>
            <person name="Mattelet C."/>
            <person name="Dierick K."/>
            <person name="Sun M."/>
            <person name="Yu Z."/>
            <person name="Zhu L."/>
            <person name="Hu X."/>
            <person name="Shank E.B."/>
            <person name="Swiecicka I."/>
            <person name="Hansen B.M."/>
            <person name="Andrup L."/>
            <person name="Young S.K."/>
            <person name="Zeng Q."/>
            <person name="Gargeya S."/>
            <person name="Fitzgerald M."/>
            <person name="Haas B."/>
            <person name="Abouelleil A."/>
            <person name="Alvarado L."/>
            <person name="Arachchi H.M."/>
            <person name="Berlin A."/>
            <person name="Chapman S.B."/>
            <person name="Goldberg J."/>
            <person name="Griggs A."/>
            <person name="Gujja S."/>
            <person name="Hansen M."/>
            <person name="Howarth C."/>
            <person name="Imamovic A."/>
            <person name="Larimer J."/>
            <person name="McCowen C."/>
            <person name="Montmayeur A."/>
            <person name="Murphy C."/>
            <person name="Neiman D."/>
            <person name="Pearson M."/>
            <person name="Priest M."/>
            <person name="Roberts A."/>
            <person name="Saif S."/>
            <person name="Shea T."/>
            <person name="Sisk P."/>
            <person name="Sykes S."/>
            <person name="Wortman J."/>
            <person name="Nusbaum C."/>
            <person name="Birren B."/>
        </authorList>
    </citation>
    <scope>NUCLEOTIDE SEQUENCE [LARGE SCALE GENOMIC DNA]</scope>
    <source>
        <strain evidence="2 3">MC67</strain>
    </source>
</reference>
<feature type="transmembrane region" description="Helical" evidence="1">
    <location>
        <begin position="7"/>
        <end position="25"/>
    </location>
</feature>
<name>J8F4F8_BACCE</name>
<evidence type="ECO:0000313" key="2">
    <source>
        <dbReference type="EMBL" id="EJQ98312.1"/>
    </source>
</evidence>
<dbReference type="HOGENOM" id="CLU_3149053_0_0_9"/>
<evidence type="ECO:0000313" key="3">
    <source>
        <dbReference type="Proteomes" id="UP000006997"/>
    </source>
</evidence>
<dbReference type="AlphaFoldDB" id="J8F4F8"/>
<keyword evidence="1" id="KW-1133">Transmembrane helix</keyword>
<organism evidence="2 3">
    <name type="scientific">Bacillus cereus MC67</name>
    <dbReference type="NCBI Taxonomy" id="1053219"/>
    <lineage>
        <taxon>Bacteria</taxon>
        <taxon>Bacillati</taxon>
        <taxon>Bacillota</taxon>
        <taxon>Bacilli</taxon>
        <taxon>Bacillales</taxon>
        <taxon>Bacillaceae</taxon>
        <taxon>Bacillus</taxon>
        <taxon>Bacillus cereus group</taxon>
    </lineage>
</organism>
<dbReference type="EMBL" id="AHEN01000033">
    <property type="protein sequence ID" value="EJQ98312.1"/>
    <property type="molecule type" value="Genomic_DNA"/>
</dbReference>
<keyword evidence="1" id="KW-0812">Transmembrane</keyword>
<accession>J8F4F8</accession>
<proteinExistence type="predicted"/>
<protein>
    <submittedName>
        <fullName evidence="2">Uncharacterized protein</fullName>
    </submittedName>
</protein>
<keyword evidence="1" id="KW-0472">Membrane</keyword>